<gene>
    <name evidence="6" type="ORF">DFR29_12020</name>
</gene>
<evidence type="ECO:0000313" key="6">
    <source>
        <dbReference type="EMBL" id="TDR38519.1"/>
    </source>
</evidence>
<reference evidence="6 7" key="1">
    <citation type="submission" date="2019-03" db="EMBL/GenBank/DDBJ databases">
        <title>Genomic Encyclopedia of Type Strains, Phase IV (KMG-IV): sequencing the most valuable type-strain genomes for metagenomic binning, comparative biology and taxonomic classification.</title>
        <authorList>
            <person name="Goeker M."/>
        </authorList>
    </citation>
    <scope>NUCLEOTIDE SEQUENCE [LARGE SCALE GENOMIC DNA]</scope>
    <source>
        <strain evidence="6 7">DSM 21667</strain>
    </source>
</reference>
<accession>A0A4R6YM78</accession>
<dbReference type="InterPro" id="IPR017438">
    <property type="entry name" value="ATP-NAD_kinase_N"/>
</dbReference>
<protein>
    <submittedName>
        <fullName evidence="6">Diacylglycerol kinase family enzyme</fullName>
    </submittedName>
</protein>
<dbReference type="PANTHER" id="PTHR12358">
    <property type="entry name" value="SPHINGOSINE KINASE"/>
    <property type="match status" value="1"/>
</dbReference>
<keyword evidence="4" id="KW-0067">ATP-binding</keyword>
<keyword evidence="3 6" id="KW-0418">Kinase</keyword>
<dbReference type="InterPro" id="IPR050187">
    <property type="entry name" value="Lipid_Phosphate_FormReg"/>
</dbReference>
<comment type="caution">
    <text evidence="6">The sequence shown here is derived from an EMBL/GenBank/DDBJ whole genome shotgun (WGS) entry which is preliminary data.</text>
</comment>
<sequence length="304" mass="33272">MFVVLNAGSGHGDKNQAEADIRRVLSEAGRPYHVFRVEKPDDLPRVAAAAVAQAQSSDGIVVAAGGDGTLNAVAQQVLPSGLRFGVVPQGTFNYFGRAHGIPADAEAATRALLEAVPQPAQVGLVNDRVFLVNASFGLYPKVLEEREAYKQQFGRNRLVALWSSAMALLRDHRRWVVQIEHDGQTRVLRTPTLFIGNNPLQLDQVGIAEAEDVRHGQLAAIALRPMSRTAMFGLLLRGAVGRLGEAENVVTFPFQRMTVSMRLPRGRRVKVAMDGEVTQLRLPLEFRIAPQRLRLLIPRQTSAP</sequence>
<dbReference type="Pfam" id="PF00781">
    <property type="entry name" value="DAGK_cat"/>
    <property type="match status" value="1"/>
</dbReference>
<evidence type="ECO:0000313" key="7">
    <source>
        <dbReference type="Proteomes" id="UP000295293"/>
    </source>
</evidence>
<dbReference type="Gene3D" id="3.40.50.10330">
    <property type="entry name" value="Probable inorganic polyphosphate/atp-NAD kinase, domain 1"/>
    <property type="match status" value="1"/>
</dbReference>
<dbReference type="Gene3D" id="2.60.200.40">
    <property type="match status" value="1"/>
</dbReference>
<dbReference type="Proteomes" id="UP000295293">
    <property type="component" value="Unassembled WGS sequence"/>
</dbReference>
<dbReference type="SMART" id="SM00046">
    <property type="entry name" value="DAGKc"/>
    <property type="match status" value="1"/>
</dbReference>
<keyword evidence="1" id="KW-0808">Transferase</keyword>
<dbReference type="Pfam" id="PF19279">
    <property type="entry name" value="YegS_C"/>
    <property type="match status" value="1"/>
</dbReference>
<evidence type="ECO:0000259" key="5">
    <source>
        <dbReference type="PROSITE" id="PS50146"/>
    </source>
</evidence>
<dbReference type="PANTHER" id="PTHR12358:SF54">
    <property type="entry name" value="SPHINGOSINE KINASE RELATED PROTEIN"/>
    <property type="match status" value="1"/>
</dbReference>
<dbReference type="GO" id="GO:0005524">
    <property type="term" value="F:ATP binding"/>
    <property type="evidence" value="ECO:0007669"/>
    <property type="project" value="UniProtKB-KW"/>
</dbReference>
<proteinExistence type="predicted"/>
<dbReference type="GO" id="GO:0016301">
    <property type="term" value="F:kinase activity"/>
    <property type="evidence" value="ECO:0007669"/>
    <property type="project" value="UniProtKB-KW"/>
</dbReference>
<dbReference type="SUPFAM" id="SSF111331">
    <property type="entry name" value="NAD kinase/diacylglycerol kinase-like"/>
    <property type="match status" value="1"/>
</dbReference>
<dbReference type="InterPro" id="IPR045540">
    <property type="entry name" value="YegS/DAGK_C"/>
</dbReference>
<dbReference type="EMBL" id="SNZH01000020">
    <property type="protein sequence ID" value="TDR38519.1"/>
    <property type="molecule type" value="Genomic_DNA"/>
</dbReference>
<evidence type="ECO:0000256" key="4">
    <source>
        <dbReference type="ARBA" id="ARBA00022840"/>
    </source>
</evidence>
<keyword evidence="2" id="KW-0547">Nucleotide-binding</keyword>
<dbReference type="AlphaFoldDB" id="A0A4R6YM78"/>
<organism evidence="6 7">
    <name type="scientific">Tahibacter aquaticus</name>
    <dbReference type="NCBI Taxonomy" id="520092"/>
    <lineage>
        <taxon>Bacteria</taxon>
        <taxon>Pseudomonadati</taxon>
        <taxon>Pseudomonadota</taxon>
        <taxon>Gammaproteobacteria</taxon>
        <taxon>Lysobacterales</taxon>
        <taxon>Rhodanobacteraceae</taxon>
        <taxon>Tahibacter</taxon>
    </lineage>
</organism>
<evidence type="ECO:0000256" key="2">
    <source>
        <dbReference type="ARBA" id="ARBA00022741"/>
    </source>
</evidence>
<name>A0A4R6YM78_9GAMM</name>
<dbReference type="InterPro" id="IPR001206">
    <property type="entry name" value="Diacylglycerol_kinase_cat_dom"/>
</dbReference>
<dbReference type="InterPro" id="IPR016064">
    <property type="entry name" value="NAD/diacylglycerol_kinase_sf"/>
</dbReference>
<keyword evidence="7" id="KW-1185">Reference proteome</keyword>
<feature type="domain" description="DAGKc" evidence="5">
    <location>
        <begin position="1"/>
        <end position="129"/>
    </location>
</feature>
<evidence type="ECO:0000256" key="3">
    <source>
        <dbReference type="ARBA" id="ARBA00022777"/>
    </source>
</evidence>
<evidence type="ECO:0000256" key="1">
    <source>
        <dbReference type="ARBA" id="ARBA00022679"/>
    </source>
</evidence>
<dbReference type="PROSITE" id="PS50146">
    <property type="entry name" value="DAGK"/>
    <property type="match status" value="1"/>
</dbReference>